<dbReference type="InterPro" id="IPR019163">
    <property type="entry name" value="THO_Thoc5"/>
</dbReference>
<evidence type="ECO:0000313" key="5">
    <source>
        <dbReference type="EMBL" id="CAK9253678.1"/>
    </source>
</evidence>
<keyword evidence="6" id="KW-1185">Reference proteome</keyword>
<dbReference type="Pfam" id="PF09766">
    <property type="entry name" value="FmiP_Thoc5"/>
    <property type="match status" value="1"/>
</dbReference>
<dbReference type="Proteomes" id="UP001497444">
    <property type="component" value="Unassembled WGS sequence"/>
</dbReference>
<comment type="similarity">
    <text evidence="2">Belongs to the THOC5 family.</text>
</comment>
<evidence type="ECO:0000256" key="3">
    <source>
        <dbReference type="ARBA" id="ARBA00023242"/>
    </source>
</evidence>
<organism evidence="5 6">
    <name type="scientific">Sphagnum jensenii</name>
    <dbReference type="NCBI Taxonomy" id="128206"/>
    <lineage>
        <taxon>Eukaryota</taxon>
        <taxon>Viridiplantae</taxon>
        <taxon>Streptophyta</taxon>
        <taxon>Embryophyta</taxon>
        <taxon>Bryophyta</taxon>
        <taxon>Sphagnophytina</taxon>
        <taxon>Sphagnopsida</taxon>
        <taxon>Sphagnales</taxon>
        <taxon>Sphagnaceae</taxon>
        <taxon>Sphagnum</taxon>
    </lineage>
</organism>
<keyword evidence="3" id="KW-0539">Nucleus</keyword>
<evidence type="ECO:0000256" key="2">
    <source>
        <dbReference type="ARBA" id="ARBA00008044"/>
    </source>
</evidence>
<dbReference type="PANTHER" id="PTHR13375">
    <property type="entry name" value="FMS INTERACTING PROTEIN"/>
    <property type="match status" value="1"/>
</dbReference>
<dbReference type="PANTHER" id="PTHR13375:SF3">
    <property type="entry name" value="THO COMPLEX SUBUNIT 5 HOMOLOG"/>
    <property type="match status" value="1"/>
</dbReference>
<protein>
    <recommendedName>
        <fullName evidence="7">THO complex subunit 5</fullName>
    </recommendedName>
</protein>
<evidence type="ECO:0008006" key="7">
    <source>
        <dbReference type="Google" id="ProtNLM"/>
    </source>
</evidence>
<feature type="region of interest" description="Disordered" evidence="4">
    <location>
        <begin position="262"/>
        <end position="294"/>
    </location>
</feature>
<accession>A0ABP0VII4</accession>
<comment type="subcellular location">
    <subcellularLocation>
        <location evidence="1">Nucleus</location>
    </subcellularLocation>
</comment>
<evidence type="ECO:0000256" key="1">
    <source>
        <dbReference type="ARBA" id="ARBA00004123"/>
    </source>
</evidence>
<reference evidence="5" key="1">
    <citation type="submission" date="2024-02" db="EMBL/GenBank/DDBJ databases">
        <authorList>
            <consortium name="ELIXIR-Norway"/>
            <consortium name="Elixir Norway"/>
        </authorList>
    </citation>
    <scope>NUCLEOTIDE SEQUENCE</scope>
</reference>
<gene>
    <name evidence="5" type="ORF">CSSPJE1EN1_LOCUS29056</name>
</gene>
<evidence type="ECO:0000256" key="4">
    <source>
        <dbReference type="SAM" id="MobiDB-lite"/>
    </source>
</evidence>
<comment type="caution">
    <text evidence="5">The sequence shown here is derived from an EMBL/GenBank/DDBJ whole genome shotgun (WGS) entry which is preliminary data.</text>
</comment>
<evidence type="ECO:0000313" key="6">
    <source>
        <dbReference type="Proteomes" id="UP001497444"/>
    </source>
</evidence>
<sequence length="882" mass="97822">MENTMYEGLATIRSSLEDTLARILALKRKEGEGNLQLRELVTEASVMFVDLRRVNREILQEEDRRKLQTEAAKAPVDHTTLLLHNLLYEKNYYLKVIKGCKDFKSKYPDIDLVSEQEFFQDAPKEHRSDPALHHDPHKLMLQRLNFELHQRKELLKQREVVEARKKILQENITNQRKFLGSLLSHLKVLKKASLPVQQQLGLLHTKRMKQHALAELLPPALYIVYTQLLSHKEAFEEALELEIVGSAKDALTLAQQAAMKDAGVTGAGTDDVKPEEEVPEDDDDSRRRRKRVKRTHEKEIVEEDNIYQPHPLAVIVQIFDNKQKTSKLLALRFEFLTKINVLCAGIEGASYGGGDPDTLLANLFPDDTGVDLPNQISKLQAGPGFTFDKKRHSWPYKWVQHLGGIDILPESPPHFQEKDGGGMNGYSSTAGNSNSLVTGLATYRLQHRVSNILHQLRVRTKAQLALKEQLDSLAKLKCPFPNSHAFPWIEYTPKATFQTWAEIDHTGLKLSSSFASLTLPSSHSTVRVQSTLLFEAQPVVEEGLVGIGTLLDGEAGKEDGELPSSGMVVSPSADAVKAATDTLVLNEVKVGVWAHDSKATMASGREASKSNVNIIEGSSSKVTSLGLVATDLGKVSGQVDMDDRKDIYKVVSGDSQKDGIFAELGGLDALMDEDMGEAMEAVQLAVEDLKDKADGHWKEYGMRTFRAVFWRENGPSREHVELEAQVDISLDYPVCPPLFQVHILSDSACALTLPAAPGGVLDVTEGSVSKTVSCIDHSNNLRAIEAEVNIAIPRHLPIEDQNQTLAHQIAALMMLFDIYIDSEPGLRQSSHGGGTADDGLRSGLSDLLRVKSGNVRLCRGRDRRKPLPWVLDNIGTEPTIEE</sequence>
<dbReference type="EMBL" id="CAXAQS010000931">
    <property type="protein sequence ID" value="CAK9253678.1"/>
    <property type="molecule type" value="Genomic_DNA"/>
</dbReference>
<proteinExistence type="inferred from homology"/>
<name>A0ABP0VII4_9BRYO</name>